<feature type="compositionally biased region" description="Low complexity" evidence="3">
    <location>
        <begin position="1421"/>
        <end position="1451"/>
    </location>
</feature>
<dbReference type="Pfam" id="PF00481">
    <property type="entry name" value="PP2C"/>
    <property type="match status" value="2"/>
</dbReference>
<feature type="region of interest" description="Disordered" evidence="3">
    <location>
        <begin position="344"/>
        <end position="411"/>
    </location>
</feature>
<feature type="compositionally biased region" description="Pro residues" evidence="3">
    <location>
        <begin position="536"/>
        <end position="546"/>
    </location>
</feature>
<organism evidence="5 6">
    <name type="scientific">Blattamonas nauphoetae</name>
    <dbReference type="NCBI Taxonomy" id="2049346"/>
    <lineage>
        <taxon>Eukaryota</taxon>
        <taxon>Metamonada</taxon>
        <taxon>Preaxostyla</taxon>
        <taxon>Oxymonadida</taxon>
        <taxon>Blattamonas</taxon>
    </lineage>
</organism>
<dbReference type="SUPFAM" id="SSF81606">
    <property type="entry name" value="PP2C-like"/>
    <property type="match status" value="2"/>
</dbReference>
<keyword evidence="2" id="KW-0677">Repeat</keyword>
<dbReference type="InterPro" id="IPR015655">
    <property type="entry name" value="PP2C"/>
</dbReference>
<evidence type="ECO:0000256" key="2">
    <source>
        <dbReference type="ARBA" id="ARBA00022737"/>
    </source>
</evidence>
<dbReference type="PROSITE" id="PS51450">
    <property type="entry name" value="LRR"/>
    <property type="match status" value="1"/>
</dbReference>
<dbReference type="PANTHER" id="PTHR13832:SF699">
    <property type="entry name" value="INTEGRIN-LINKED KINASE-ASSOCIATED SERINE_THREONINE PHOSPHATASE 2C"/>
    <property type="match status" value="1"/>
</dbReference>
<dbReference type="SUPFAM" id="SSF52058">
    <property type="entry name" value="L domain-like"/>
    <property type="match status" value="1"/>
</dbReference>
<dbReference type="PANTHER" id="PTHR13832">
    <property type="entry name" value="PROTEIN PHOSPHATASE 2C"/>
    <property type="match status" value="1"/>
</dbReference>
<feature type="region of interest" description="Disordered" evidence="3">
    <location>
        <begin position="882"/>
        <end position="1000"/>
    </location>
</feature>
<dbReference type="InterPro" id="IPR001932">
    <property type="entry name" value="PPM-type_phosphatase-like_dom"/>
</dbReference>
<feature type="region of interest" description="Disordered" evidence="3">
    <location>
        <begin position="527"/>
        <end position="569"/>
    </location>
</feature>
<sequence length="1502" mass="168355">MKFKYPNDYIANIKLRLSDREDGATLVSSLQQLTLNSNRLEKFPSIVRHFGHLQTLLLSHNRIRTIPWDLFHRLSELSRLDVSFNRLRSIPPHLLTAARIPSPLTPNITKRVDNIAYLDVSHNKISLIPLRLLYMNHSLRPFHLKQFIDPALEKEILDSKDDQGAIENGTIAAKYSINTVHGLFNESGSDIFEEKAESDYDDDEVDEEELSEETTCCSLFCGRNKHGLLFPIVVDETEWDFNDSGSEESIDLEAVPPSEIEGEPPTAPSITFRVLGAFAHSKQQLAIRIPDHFSSFQFIPSKPDTPLNPMAFIDVSFTNIGRIFFDDDMKAFVKFAHKHRSAIAFPEEEEEKDSEPTAVPLGIGDGGQTTNTEASSQNQNQPNPSTPPSSDETSHEMTTLSKTGPKNPFSGKSFAESLIPLTLMPLVTENGPRPKTTRDQMPTFSPTILPQLLYSEHYLSLAYLSTVNSHASPPTLVRCTSISTVPRPDKPYSSFASSQLFDYEFHRVEREMVGKWVSEESKDFKPTLVSVKSPPETTPPEPPPAVTLPSSSTTQLTPNSSPSQDQNSNRVELIHLPPCIDEPSRRSHPLLKLKTVDESETEDEKRRYTTNVVPFDRFRYKGGVYEAKEREFCDVCFDDKKEMIESEADEETTNPQNVPADEPLATEPTTNPLTDPSQPSLLSHSPVRPPARPFWVRKKHTKPQPSVFNKPCDRTSMAIHNFCCVETNGQRPSMEDSVVMLPCGGWDLNALMEDGEIGILRRLLTYPQEYRFTTRGMRTMEMREERMWDERMKRRERRKRMREYAERGLSAAKIAEREKNIEKRDRTKHFDCPYNHAPLRGCGLFGVIDGHGGAEAAVYTASHFPSVLLEVAEREGVVRRNVRRQREQDEEERRKKEEERRKKEEGKEKEESVEEEESSEEEEGVESDDNHSESNEEETNEDHSSPSIHSQSDVQTSHSAPNKPTRLVTPPPNPPTTTNTPPVAPKPRAPLPPPPLNESSFTPYILVVMREALRVLDERMRLSGVKLAGACCVFAIVTPDKVYVANIGDCRAVLVSRFVHQLKRTSEKIVINLTRPTNTSTDSPQPSKASPLAHSSTRPQSPGALSPFLDDFPLPRSSTLRNPFLHSDGISTVLMGKDLSCDHKPLLERERDYIYGTGWDGKTRGYVTVERRVNGRLAVARALGDYDSKPAVSAECDVYGMELARWKGVKIQTRRGSIQDTTSPTLSGSSNGLSQADLNALTRVLDEHLKPLAPYPSIEHDFNEKHKAFLEANIPRFCLPKTHSEYFPSKLYSHSSNTPLTSSPPVCDGGVFERQDVCIVLGCDGLFDVLDGEQIAEVACPWMRDDGSWMSDPVFDSDSDDEVGGGGRRGGRGKGKEVVVEEWNEENLEKNAKSMSSIPDAVEHAVEDADEDAEAEPTIVSSHSSESDSIFEPSPFTQLPSSHPPISSSSHHPPKTRSRRRQNGLGRHKNKGRLAELAALRLKSASDAMESLDNISIIVLFL</sequence>
<dbReference type="Gene3D" id="3.60.40.10">
    <property type="entry name" value="PPM-type phosphatase domain"/>
    <property type="match status" value="1"/>
</dbReference>
<name>A0ABQ9Y5P9_9EUKA</name>
<dbReference type="Proteomes" id="UP001281761">
    <property type="component" value="Unassembled WGS sequence"/>
</dbReference>
<feature type="region of interest" description="Disordered" evidence="3">
    <location>
        <begin position="1403"/>
        <end position="1472"/>
    </location>
</feature>
<dbReference type="PROSITE" id="PS51746">
    <property type="entry name" value="PPM_2"/>
    <property type="match status" value="1"/>
</dbReference>
<feature type="compositionally biased region" description="Polar residues" evidence="3">
    <location>
        <begin position="667"/>
        <end position="683"/>
    </location>
</feature>
<evidence type="ECO:0000256" key="1">
    <source>
        <dbReference type="ARBA" id="ARBA00022614"/>
    </source>
</evidence>
<feature type="domain" description="PPM-type phosphatase" evidence="4">
    <location>
        <begin position="827"/>
        <end position="1502"/>
    </location>
</feature>
<evidence type="ECO:0000313" key="6">
    <source>
        <dbReference type="Proteomes" id="UP001281761"/>
    </source>
</evidence>
<feature type="region of interest" description="Disordered" evidence="3">
    <location>
        <begin position="1351"/>
        <end position="1379"/>
    </location>
</feature>
<feature type="region of interest" description="Disordered" evidence="3">
    <location>
        <begin position="1073"/>
        <end position="1101"/>
    </location>
</feature>
<reference evidence="5 6" key="1">
    <citation type="journal article" date="2022" name="bioRxiv">
        <title>Genomics of Preaxostyla Flagellates Illuminates Evolutionary Transitions and the Path Towards Mitochondrial Loss.</title>
        <authorList>
            <person name="Novak L.V.F."/>
            <person name="Treitli S.C."/>
            <person name="Pyrih J."/>
            <person name="Halakuc P."/>
            <person name="Pipaliya S.V."/>
            <person name="Vacek V."/>
            <person name="Brzon O."/>
            <person name="Soukal P."/>
            <person name="Eme L."/>
            <person name="Dacks J.B."/>
            <person name="Karnkowska A."/>
            <person name="Elias M."/>
            <person name="Hampl V."/>
        </authorList>
    </citation>
    <scope>NUCLEOTIDE SEQUENCE [LARGE SCALE GENOMIC DNA]</scope>
    <source>
        <strain evidence="5">NAU3</strain>
        <tissue evidence="5">Gut</tissue>
    </source>
</reference>
<gene>
    <name evidence="5" type="ORF">BLNAU_5857</name>
</gene>
<proteinExistence type="predicted"/>
<keyword evidence="6" id="KW-1185">Reference proteome</keyword>
<comment type="caution">
    <text evidence="5">The sequence shown here is derived from an EMBL/GenBank/DDBJ whole genome shotgun (WGS) entry which is preliminary data.</text>
</comment>
<evidence type="ECO:0000259" key="4">
    <source>
        <dbReference type="PROSITE" id="PS51746"/>
    </source>
</evidence>
<dbReference type="Gene3D" id="3.80.10.10">
    <property type="entry name" value="Ribonuclease Inhibitor"/>
    <property type="match status" value="1"/>
</dbReference>
<feature type="compositionally biased region" description="Polar residues" evidence="3">
    <location>
        <begin position="946"/>
        <end position="962"/>
    </location>
</feature>
<accession>A0ABQ9Y5P9</accession>
<dbReference type="SMART" id="SM00332">
    <property type="entry name" value="PP2Cc"/>
    <property type="match status" value="1"/>
</dbReference>
<feature type="compositionally biased region" description="Acidic residues" evidence="3">
    <location>
        <begin position="911"/>
        <end position="927"/>
    </location>
</feature>
<dbReference type="InterPro" id="IPR003591">
    <property type="entry name" value="Leu-rich_rpt_typical-subtyp"/>
</dbReference>
<dbReference type="InterPro" id="IPR036457">
    <property type="entry name" value="PPM-type-like_dom_sf"/>
</dbReference>
<dbReference type="InterPro" id="IPR032675">
    <property type="entry name" value="LRR_dom_sf"/>
</dbReference>
<keyword evidence="1" id="KW-0433">Leucine-rich repeat</keyword>
<feature type="compositionally biased region" description="Pro residues" evidence="3">
    <location>
        <begin position="982"/>
        <end position="996"/>
    </location>
</feature>
<dbReference type="EMBL" id="JARBJD010000032">
    <property type="protein sequence ID" value="KAK2959062.1"/>
    <property type="molecule type" value="Genomic_DNA"/>
</dbReference>
<dbReference type="InterPro" id="IPR001611">
    <property type="entry name" value="Leu-rich_rpt"/>
</dbReference>
<feature type="region of interest" description="Disordered" evidence="3">
    <location>
        <begin position="646"/>
        <end position="689"/>
    </location>
</feature>
<feature type="compositionally biased region" description="Polar residues" evidence="3">
    <location>
        <begin position="1074"/>
        <end position="1100"/>
    </location>
</feature>
<evidence type="ECO:0000313" key="5">
    <source>
        <dbReference type="EMBL" id="KAK2959062.1"/>
    </source>
</evidence>
<feature type="compositionally biased region" description="Low complexity" evidence="3">
    <location>
        <begin position="547"/>
        <end position="569"/>
    </location>
</feature>
<feature type="compositionally biased region" description="Basic and acidic residues" evidence="3">
    <location>
        <begin position="882"/>
        <end position="910"/>
    </location>
</feature>
<feature type="compositionally biased region" description="Basic residues" evidence="3">
    <location>
        <begin position="1452"/>
        <end position="1472"/>
    </location>
</feature>
<dbReference type="SMART" id="SM00369">
    <property type="entry name" value="LRR_TYP"/>
    <property type="match status" value="4"/>
</dbReference>
<protein>
    <recommendedName>
        <fullName evidence="4">PPM-type phosphatase domain-containing protein</fullName>
    </recommendedName>
</protein>
<dbReference type="Pfam" id="PF13855">
    <property type="entry name" value="LRR_8"/>
    <property type="match status" value="1"/>
</dbReference>
<evidence type="ECO:0000256" key="3">
    <source>
        <dbReference type="SAM" id="MobiDB-lite"/>
    </source>
</evidence>